<comment type="subcellular location">
    <subcellularLocation>
        <location evidence="1">Membrane</location>
        <topology evidence="1">Multi-pass membrane protein</topology>
    </subcellularLocation>
</comment>
<proteinExistence type="predicted"/>
<dbReference type="GO" id="GO:0140359">
    <property type="term" value="F:ABC-type transporter activity"/>
    <property type="evidence" value="ECO:0007669"/>
    <property type="project" value="InterPro"/>
</dbReference>
<sequence>MRTILTLFKRDLRKIFHSRPVWITLLAFCLIPAIYAIPNIKVSWDPYSKANTSRLPIAVVNDDEGSTVNGKQLNVGDQIVGQLRQNHSINWIITNDWQGNNGLDEGKYYSLIEIPNDFSSKLATLVSTNPEKPNIVYKSNEKLNPAATKISGQAVDALTEQVRDSFIKIGTKAALKEMNSAGEKINTHKPEILQIRSSLLDAVNTVKKTKGYLSRANKDSGNAQKYLQTVQKDIPKISSQITNLQQVVSHGRALTQSTKETLRSSRNDLSSGLNALQSDNNQMRSLISSLGSNGSSSGRSLLGSEINQLETLNANTLDHINNALRVADVLNNILPNNQTVSLIKGLSNAKKEIHQQQRNLAALKSANQSGSSKKSINSLINRLNKTANAFGNSLDDIGSTFNNTVNQGIDSLSDTLDTQLNGNDQVLESLRSLIPQLNALTAGGKAISKLSVSQVNRIKTRLNGIEDKLNDLNDKTKFINEDNLNKLINVLGENPKVSNLLASPITLRQKPLYNMQLFGYGVTPFYTTLSMWVGVLLLTTIVSWRYIIPKDERVPKSNMVQKYIGKLLLYLTLSMTQTTFTMLGEMLIIGLRPRSLLAMLATAYLATIVFTIIMFTFVYMFGNVGKVFSVLMMIAQLFGTGGVYPLELIPNHLAALAPFLPFTYTIQAFREAIAGPIPSVYWQAMLSLAAFGALFLLIAPLRRVFAKPLSKMEKGFHKSQL</sequence>
<organism evidence="8 9">
    <name type="scientific">Lentilactobacillus parabuchneri</name>
    <dbReference type="NCBI Taxonomy" id="152331"/>
    <lineage>
        <taxon>Bacteria</taxon>
        <taxon>Bacillati</taxon>
        <taxon>Bacillota</taxon>
        <taxon>Bacilli</taxon>
        <taxon>Lactobacillales</taxon>
        <taxon>Lactobacillaceae</taxon>
        <taxon>Lentilactobacillus</taxon>
    </lineage>
</organism>
<evidence type="ECO:0000256" key="3">
    <source>
        <dbReference type="ARBA" id="ARBA00022989"/>
    </source>
</evidence>
<dbReference type="AlphaFoldDB" id="A0A1X1FDT0"/>
<dbReference type="InterPro" id="IPR051328">
    <property type="entry name" value="T7SS_ABC-Transporter"/>
</dbReference>
<dbReference type="Proteomes" id="UP000193009">
    <property type="component" value="Unassembled WGS sequence"/>
</dbReference>
<dbReference type="InterPro" id="IPR017501">
    <property type="entry name" value="Phage_infect_YhgE_C"/>
</dbReference>
<dbReference type="STRING" id="152331.FAM21731_01620"/>
<accession>A0A1X1FDT0</accession>
<dbReference type="Pfam" id="PF12698">
    <property type="entry name" value="ABC2_membrane_3"/>
    <property type="match status" value="1"/>
</dbReference>
<dbReference type="KEGG" id="lpar:FAM21731_01620"/>
<evidence type="ECO:0000259" key="7">
    <source>
        <dbReference type="Pfam" id="PF12698"/>
    </source>
</evidence>
<reference evidence="8 9" key="1">
    <citation type="journal article" date="2017" name="Front. Microbiol.">
        <title>The Histidine Decarboxylase Gene Cluster of Lactobacillus parabuchneri Was Gained by Horizontal Gene Transfer and Is Mobile within the Species.</title>
        <authorList>
            <person name="Wuthrich D."/>
            <person name="Berthoud H."/>
            <person name="Wechsler D."/>
            <person name="Eugster E."/>
            <person name="Irmler S."/>
            <person name="Bruggmann R."/>
        </authorList>
    </citation>
    <scope>NUCLEOTIDE SEQUENCE [LARGE SCALE GENOMIC DNA]</scope>
    <source>
        <strain evidence="8 9">FAM23169</strain>
    </source>
</reference>
<dbReference type="Gene3D" id="3.40.1710.10">
    <property type="entry name" value="abc type-2 transporter like domain"/>
    <property type="match status" value="1"/>
</dbReference>
<feature type="transmembrane region" description="Helical" evidence="6">
    <location>
        <begin position="680"/>
        <end position="701"/>
    </location>
</feature>
<evidence type="ECO:0000256" key="2">
    <source>
        <dbReference type="ARBA" id="ARBA00022692"/>
    </source>
</evidence>
<dbReference type="GO" id="GO:0016020">
    <property type="term" value="C:membrane"/>
    <property type="evidence" value="ECO:0007669"/>
    <property type="project" value="UniProtKB-SubCell"/>
</dbReference>
<dbReference type="NCBIfam" id="TIGR03061">
    <property type="entry name" value="pip_yhgE_Nterm"/>
    <property type="match status" value="1"/>
</dbReference>
<dbReference type="InterPro" id="IPR017500">
    <property type="entry name" value="Phage_infect_YhgE_N"/>
</dbReference>
<feature type="transmembrane region" description="Helical" evidence="6">
    <location>
        <begin position="567"/>
        <end position="591"/>
    </location>
</feature>
<keyword evidence="4 6" id="KW-0472">Membrane</keyword>
<keyword evidence="3 6" id="KW-1133">Transmembrane helix</keyword>
<feature type="transmembrane region" description="Helical" evidence="6">
    <location>
        <begin position="525"/>
        <end position="547"/>
    </location>
</feature>
<dbReference type="NCBIfam" id="TIGR03062">
    <property type="entry name" value="pip_yhgE_Cterm"/>
    <property type="match status" value="1"/>
</dbReference>
<name>A0A1X1FDT0_9LACO</name>
<evidence type="ECO:0000256" key="4">
    <source>
        <dbReference type="ARBA" id="ARBA00023136"/>
    </source>
</evidence>
<feature type="transmembrane region" description="Helical" evidence="6">
    <location>
        <begin position="597"/>
        <end position="620"/>
    </location>
</feature>
<feature type="transmembrane region" description="Helical" evidence="6">
    <location>
        <begin position="627"/>
        <end position="646"/>
    </location>
</feature>
<dbReference type="PANTHER" id="PTHR43077">
    <property type="entry name" value="TRANSPORT PERMEASE YVFS-RELATED"/>
    <property type="match status" value="1"/>
</dbReference>
<dbReference type="OrthoDB" id="9811483at2"/>
<dbReference type="PANTHER" id="PTHR43077:SF10">
    <property type="entry name" value="TRANSPORT PERMEASE PROTEIN"/>
    <property type="match status" value="1"/>
</dbReference>
<evidence type="ECO:0000313" key="8">
    <source>
        <dbReference type="EMBL" id="ORN27861.1"/>
    </source>
</evidence>
<evidence type="ECO:0000313" key="9">
    <source>
        <dbReference type="Proteomes" id="UP000193009"/>
    </source>
</evidence>
<dbReference type="EMBL" id="MSBD01000040">
    <property type="protein sequence ID" value="ORN27861.1"/>
    <property type="molecule type" value="Genomic_DNA"/>
</dbReference>
<evidence type="ECO:0000256" key="1">
    <source>
        <dbReference type="ARBA" id="ARBA00004141"/>
    </source>
</evidence>
<dbReference type="GeneID" id="69803348"/>
<feature type="domain" description="ABC-2 type transporter transmembrane" evidence="7">
    <location>
        <begin position="22"/>
        <end position="699"/>
    </location>
</feature>
<keyword evidence="9" id="KW-1185">Reference proteome</keyword>
<comment type="caution">
    <text evidence="8">The sequence shown here is derived from an EMBL/GenBank/DDBJ whole genome shotgun (WGS) entry which is preliminary data.</text>
</comment>
<gene>
    <name evidence="8" type="ORF">FAM23169_01558</name>
</gene>
<feature type="coiled-coil region" evidence="5">
    <location>
        <begin position="455"/>
        <end position="482"/>
    </location>
</feature>
<dbReference type="RefSeq" id="WP_057910945.1">
    <property type="nucleotide sequence ID" value="NZ_CP018796.1"/>
</dbReference>
<evidence type="ECO:0000256" key="5">
    <source>
        <dbReference type="SAM" id="Coils"/>
    </source>
</evidence>
<protein>
    <submittedName>
        <fullName evidence="8">ABC-2 family transporter protein</fullName>
    </submittedName>
</protein>
<keyword evidence="5" id="KW-0175">Coiled coil</keyword>
<dbReference type="InterPro" id="IPR013525">
    <property type="entry name" value="ABC2_TM"/>
</dbReference>
<keyword evidence="2 6" id="KW-0812">Transmembrane</keyword>
<evidence type="ECO:0000256" key="6">
    <source>
        <dbReference type="SAM" id="Phobius"/>
    </source>
</evidence>
<dbReference type="SUPFAM" id="SSF58100">
    <property type="entry name" value="Bacterial hemolysins"/>
    <property type="match status" value="1"/>
</dbReference>